<dbReference type="AlphaFoldDB" id="D1Z0P5"/>
<name>D1Z0P5_METPS</name>
<dbReference type="KEGG" id="mpd:MCP_2195"/>
<evidence type="ECO:0000256" key="2">
    <source>
        <dbReference type="ARBA" id="ARBA00022630"/>
    </source>
</evidence>
<evidence type="ECO:0000313" key="5">
    <source>
        <dbReference type="EMBL" id="BAI62267.1"/>
    </source>
</evidence>
<evidence type="ECO:0000313" key="6">
    <source>
        <dbReference type="Proteomes" id="UP000001882"/>
    </source>
</evidence>
<dbReference type="Pfam" id="PF01613">
    <property type="entry name" value="Flavin_Reduct"/>
    <property type="match status" value="1"/>
</dbReference>
<evidence type="ECO:0000256" key="3">
    <source>
        <dbReference type="ARBA" id="ARBA00038054"/>
    </source>
</evidence>
<proteinExistence type="inferred from homology"/>
<comment type="similarity">
    <text evidence="3">Belongs to the flavoredoxin family.</text>
</comment>
<dbReference type="GO" id="GO:0010181">
    <property type="term" value="F:FMN binding"/>
    <property type="evidence" value="ECO:0007669"/>
    <property type="project" value="InterPro"/>
</dbReference>
<reference evidence="6" key="3">
    <citation type="journal article" date="2011" name="PLoS ONE">
        <title>Genome sequence of a mesophilic hydrogenotrophic methanogen Methanocella paludicola, the first cultivated representative of the order Methanocellales.</title>
        <authorList>
            <person name="Sakai S."/>
            <person name="Takaki Y."/>
            <person name="Shimamura S."/>
            <person name="Sekine M."/>
            <person name="Tajima T."/>
            <person name="Kosugi H."/>
            <person name="Ichikawa N."/>
            <person name="Tasumi E."/>
            <person name="Hiraki A.T."/>
            <person name="Shimizu A."/>
            <person name="Kato Y."/>
            <person name="Nishiko R."/>
            <person name="Mori K."/>
            <person name="Fujita N."/>
            <person name="Imachi H."/>
            <person name="Takai K."/>
        </authorList>
    </citation>
    <scope>NUCLEOTIDE SEQUENCE [LARGE SCALE GENOMIC DNA]</scope>
    <source>
        <strain evidence="6">DSM 17711 / JCM 13418 / NBRC 101707 / SANAE</strain>
    </source>
</reference>
<reference evidence="5 6" key="2">
    <citation type="journal article" date="2008" name="Int. J. Syst. Evol. Microbiol.">
        <title>Methanocella paludicola gen. nov., sp. nov., a methane-producing archaeon, the first isolate of the lineage 'Rice Cluster I', and proposal of the new archaeal order Methanocellales ord. nov.</title>
        <authorList>
            <person name="Sakai S."/>
            <person name="Imachi H."/>
            <person name="Hanada S."/>
            <person name="Ohashi A."/>
            <person name="Harada H."/>
            <person name="Kamagata Y."/>
        </authorList>
    </citation>
    <scope>NUCLEOTIDE SEQUENCE [LARGE SCALE GENOMIC DNA]</scope>
    <source>
        <strain evidence="6">DSM 17711 / JCM 13418 / NBRC 101707 / SANAE</strain>
    </source>
</reference>
<evidence type="ECO:0000259" key="4">
    <source>
        <dbReference type="SMART" id="SM00903"/>
    </source>
</evidence>
<organism evidence="5 6">
    <name type="scientific">Methanocella paludicola (strain DSM 17711 / JCM 13418 / NBRC 101707 / SANAE)</name>
    <dbReference type="NCBI Taxonomy" id="304371"/>
    <lineage>
        <taxon>Archaea</taxon>
        <taxon>Methanobacteriati</taxon>
        <taxon>Methanobacteriota</taxon>
        <taxon>Stenosarchaea group</taxon>
        <taxon>Methanomicrobia</taxon>
        <taxon>Methanocellales</taxon>
        <taxon>Methanocellaceae</taxon>
        <taxon>Methanocella</taxon>
    </lineage>
</organism>
<dbReference type="Gene3D" id="2.30.110.10">
    <property type="entry name" value="Electron Transport, Fmn-binding Protein, Chain A"/>
    <property type="match status" value="1"/>
</dbReference>
<protein>
    <submittedName>
        <fullName evidence="5">Flavoredoxin</fullName>
    </submittedName>
</protein>
<dbReference type="SMART" id="SM00903">
    <property type="entry name" value="Flavin_Reduct"/>
    <property type="match status" value="1"/>
</dbReference>
<comment type="cofactor">
    <cofactor evidence="1">
        <name>FMN</name>
        <dbReference type="ChEBI" id="CHEBI:58210"/>
    </cofactor>
</comment>
<dbReference type="STRING" id="304371.MCP_2195"/>
<dbReference type="InterPro" id="IPR012349">
    <property type="entry name" value="Split_barrel_FMN-bd"/>
</dbReference>
<dbReference type="Proteomes" id="UP000001882">
    <property type="component" value="Chromosome"/>
</dbReference>
<evidence type="ECO:0000256" key="1">
    <source>
        <dbReference type="ARBA" id="ARBA00001917"/>
    </source>
</evidence>
<gene>
    <name evidence="5" type="ordered locus">MCP_2195</name>
</gene>
<dbReference type="InParanoid" id="D1Z0P5"/>
<dbReference type="GeneID" id="8682040"/>
<sequence length="176" mass="19495">MPAVIVGVNIGGRPNYLTVSYCGIVQHTPPMISVAINRLHYSIEGMKENGTFSVNIPSKDMAGIADYCGLVSGRKVDKSKLFDNFYGKLKTAPMITQCPVNLECKVVKSIDFGGTNEIYLGEIVQAYTEDKYLSGKLPDIKKIDPLLFSMHDNNYWALGEHVGKAWSIGKKYEPKK</sequence>
<accession>D1Z0P5</accession>
<dbReference type="SUPFAM" id="SSF50475">
    <property type="entry name" value="FMN-binding split barrel"/>
    <property type="match status" value="1"/>
</dbReference>
<dbReference type="eggNOG" id="arCOG02016">
    <property type="taxonomic scope" value="Archaea"/>
</dbReference>
<dbReference type="RefSeq" id="WP_012900941.1">
    <property type="nucleotide sequence ID" value="NC_013665.1"/>
</dbReference>
<reference evidence="5 6" key="1">
    <citation type="journal article" date="2007" name="Appl. Environ. Microbiol.">
        <title>Isolation of key methanogens for global methane emission from rice paddy fields: a novel isolate affiliated with the clone cluster rice cluster I.</title>
        <authorList>
            <person name="Sakai S."/>
            <person name="Imachi H."/>
            <person name="Sekiguchi Y."/>
            <person name="Ohashi A."/>
            <person name="Harada H."/>
            <person name="Kamagata Y."/>
        </authorList>
    </citation>
    <scope>NUCLEOTIDE SEQUENCE [LARGE SCALE GENOMIC DNA]</scope>
    <source>
        <strain evidence="6">DSM 17711 / JCM 13418 / NBRC 101707 / SANAE</strain>
    </source>
</reference>
<feature type="domain" description="Flavin reductase like" evidence="4">
    <location>
        <begin position="1"/>
        <end position="134"/>
    </location>
</feature>
<dbReference type="PANTHER" id="PTHR43567:SF1">
    <property type="entry name" value="FLAVOREDOXIN"/>
    <property type="match status" value="1"/>
</dbReference>
<dbReference type="OrthoDB" id="8522at2157"/>
<keyword evidence="2" id="KW-0285">Flavoprotein</keyword>
<dbReference type="EMBL" id="AP011532">
    <property type="protein sequence ID" value="BAI62267.1"/>
    <property type="molecule type" value="Genomic_DNA"/>
</dbReference>
<dbReference type="InterPro" id="IPR002563">
    <property type="entry name" value="Flavin_Rdtase-like_dom"/>
</dbReference>
<dbReference type="PANTHER" id="PTHR43567">
    <property type="entry name" value="FLAVOREDOXIN-RELATED-RELATED"/>
    <property type="match status" value="1"/>
</dbReference>
<dbReference type="InterPro" id="IPR052174">
    <property type="entry name" value="Flavoredoxin"/>
</dbReference>
<keyword evidence="6" id="KW-1185">Reference proteome</keyword>